<proteinExistence type="predicted"/>
<feature type="region of interest" description="Disordered" evidence="1">
    <location>
        <begin position="295"/>
        <end position="329"/>
    </location>
</feature>
<accession>A0A0L6VJA2</accession>
<keyword evidence="3" id="KW-1185">Reference proteome</keyword>
<dbReference type="EMBL" id="LAVV01006386">
    <property type="protein sequence ID" value="KNZ60215.1"/>
    <property type="molecule type" value="Genomic_DNA"/>
</dbReference>
<gene>
    <name evidence="2" type="ORF">VP01_1594g2</name>
</gene>
<comment type="caution">
    <text evidence="2">The sequence shown here is derived from an EMBL/GenBank/DDBJ whole genome shotgun (WGS) entry which is preliminary data.</text>
</comment>
<dbReference type="Proteomes" id="UP000037035">
    <property type="component" value="Unassembled WGS sequence"/>
</dbReference>
<reference evidence="2 3" key="1">
    <citation type="submission" date="2015-08" db="EMBL/GenBank/DDBJ databases">
        <title>Next Generation Sequencing and Analysis of the Genome of Puccinia sorghi L Schw, the Causal Agent of Maize Common Rust.</title>
        <authorList>
            <person name="Rochi L."/>
            <person name="Burguener G."/>
            <person name="Darino M."/>
            <person name="Turjanski A."/>
            <person name="Kreff E."/>
            <person name="Dieguez M.J."/>
            <person name="Sacco F."/>
        </authorList>
    </citation>
    <scope>NUCLEOTIDE SEQUENCE [LARGE SCALE GENOMIC DNA]</scope>
    <source>
        <strain evidence="2 3">RO10H11247</strain>
    </source>
</reference>
<feature type="compositionally biased region" description="Low complexity" evidence="1">
    <location>
        <begin position="312"/>
        <end position="323"/>
    </location>
</feature>
<evidence type="ECO:0000313" key="2">
    <source>
        <dbReference type="EMBL" id="KNZ60215.1"/>
    </source>
</evidence>
<organism evidence="2 3">
    <name type="scientific">Puccinia sorghi</name>
    <dbReference type="NCBI Taxonomy" id="27349"/>
    <lineage>
        <taxon>Eukaryota</taxon>
        <taxon>Fungi</taxon>
        <taxon>Dikarya</taxon>
        <taxon>Basidiomycota</taxon>
        <taxon>Pucciniomycotina</taxon>
        <taxon>Pucciniomycetes</taxon>
        <taxon>Pucciniales</taxon>
        <taxon>Pucciniaceae</taxon>
        <taxon>Puccinia</taxon>
    </lineage>
</organism>
<protein>
    <submittedName>
        <fullName evidence="2">Uncharacterized protein</fullName>
    </submittedName>
</protein>
<evidence type="ECO:0000256" key="1">
    <source>
        <dbReference type="SAM" id="MobiDB-lite"/>
    </source>
</evidence>
<evidence type="ECO:0000313" key="3">
    <source>
        <dbReference type="Proteomes" id="UP000037035"/>
    </source>
</evidence>
<dbReference type="AlphaFoldDB" id="A0A0L6VJA2"/>
<dbReference type="VEuPathDB" id="FungiDB:VP01_1594g2"/>
<name>A0A0L6VJA2_9BASI</name>
<sequence length="329" mass="37041">MKTDPPSTPWDNLRDVLVQAGSKIQRFRSETFWFGDNISSRKHLKDSHLMIITIRAIGPRTKQPEPAELALYDALECLDIHPTMVQLQQHDTHWPCQWNVLLLPEDSPKLPKYSNDNQGVFWNKKGDTHLFVWNIIPINKSEQQTFANRKLTFQVYFPISGALLMEVPLLLKSEPITLHDGARLFVDKASPVGVMRQKGPIHNGTYSIEVSKCPMGDTFLSYLAAGKKILLAKWQEREIRLTLKPACDHCGGDGHSGDNCPYQKVTKMLMSNMNTIRSSVQTATPVPHGFVIVETPSVKHEPKKGTKRPVVSNSNNANKSGPSKSKKKK</sequence>